<accession>A0A660KTL3</accession>
<dbReference type="Pfam" id="PF00198">
    <property type="entry name" value="2-oxoacid_dh"/>
    <property type="match status" value="1"/>
</dbReference>
<sequence length="215" mass="23496">MTPIVRNADQKTISSISLEERIICLSVVTLQKRASINSVLLIAMRSNQIKLVKELAEKARAGKLLPNEFQGGTFSISNLGMFPVDNFCAIINPPQAGILAVGRGNKVIEPVIGSDGVERPAVVTKMNLTLSADHRVFDGKVGDKLTCGKLICNKELNQKITRAESGFELALERINFSSRCGNIGMEVNLGQNEMDNVERRGNEGRKRCSVISKEL</sequence>
<proteinExistence type="predicted"/>
<dbReference type="GO" id="GO:0006086">
    <property type="term" value="P:pyruvate decarboxylation to acetyl-CoA"/>
    <property type="evidence" value="ECO:0007669"/>
    <property type="project" value="InterPro"/>
</dbReference>
<dbReference type="PANTHER" id="PTHR23151:SF90">
    <property type="entry name" value="DIHYDROLIPOYLLYSINE-RESIDUE ACETYLTRANSFERASE COMPONENT OF PYRUVATE DEHYDROGENASE COMPLEX, MITOCHONDRIAL-RELATED"/>
    <property type="match status" value="1"/>
</dbReference>
<protein>
    <recommendedName>
        <fullName evidence="1">2-oxoacid dehydrogenase acyltransferase catalytic domain-containing protein</fullName>
    </recommendedName>
</protein>
<dbReference type="InterPro" id="IPR023213">
    <property type="entry name" value="CAT-like_dom_sf"/>
</dbReference>
<organism evidence="2 3">
    <name type="scientific">Carpinus fangiana</name>
    <dbReference type="NCBI Taxonomy" id="176857"/>
    <lineage>
        <taxon>Eukaryota</taxon>
        <taxon>Viridiplantae</taxon>
        <taxon>Streptophyta</taxon>
        <taxon>Embryophyta</taxon>
        <taxon>Tracheophyta</taxon>
        <taxon>Spermatophyta</taxon>
        <taxon>Magnoliopsida</taxon>
        <taxon>eudicotyledons</taxon>
        <taxon>Gunneridae</taxon>
        <taxon>Pentapetalae</taxon>
        <taxon>rosids</taxon>
        <taxon>fabids</taxon>
        <taxon>Fagales</taxon>
        <taxon>Betulaceae</taxon>
        <taxon>Carpinus</taxon>
    </lineage>
</organism>
<dbReference type="Proteomes" id="UP000327013">
    <property type="component" value="Chromosome 4"/>
</dbReference>
<gene>
    <name evidence="2" type="ORF">FH972_011206</name>
</gene>
<dbReference type="AlphaFoldDB" id="A0A660KTL3"/>
<name>A0A660KTL3_9ROSI</name>
<dbReference type="Gene3D" id="3.30.559.10">
    <property type="entry name" value="Chloramphenicol acetyltransferase-like domain"/>
    <property type="match status" value="1"/>
</dbReference>
<evidence type="ECO:0000259" key="1">
    <source>
        <dbReference type="Pfam" id="PF00198"/>
    </source>
</evidence>
<evidence type="ECO:0000313" key="3">
    <source>
        <dbReference type="Proteomes" id="UP000327013"/>
    </source>
</evidence>
<dbReference type="GO" id="GO:0045254">
    <property type="term" value="C:pyruvate dehydrogenase complex"/>
    <property type="evidence" value="ECO:0007669"/>
    <property type="project" value="InterPro"/>
</dbReference>
<dbReference type="InterPro" id="IPR001078">
    <property type="entry name" value="2-oxoacid_DH_actylTfrase"/>
</dbReference>
<dbReference type="InterPro" id="IPR045257">
    <property type="entry name" value="E2/Pdx1"/>
</dbReference>
<dbReference type="SUPFAM" id="SSF52777">
    <property type="entry name" value="CoA-dependent acyltransferases"/>
    <property type="match status" value="1"/>
</dbReference>
<dbReference type="OrthoDB" id="537444at2759"/>
<keyword evidence="3" id="KW-1185">Reference proteome</keyword>
<feature type="domain" description="2-oxoacid dehydrogenase acyltransferase catalytic" evidence="1">
    <location>
        <begin position="50"/>
        <end position="144"/>
    </location>
</feature>
<reference evidence="2 3" key="1">
    <citation type="submission" date="2019-06" db="EMBL/GenBank/DDBJ databases">
        <title>A chromosomal-level reference genome of Carpinus fangiana (Coryloideae, Betulaceae).</title>
        <authorList>
            <person name="Yang X."/>
            <person name="Wang Z."/>
            <person name="Zhang L."/>
            <person name="Hao G."/>
            <person name="Liu J."/>
            <person name="Yang Y."/>
        </authorList>
    </citation>
    <scope>NUCLEOTIDE SEQUENCE [LARGE SCALE GENOMIC DNA]</scope>
    <source>
        <strain evidence="2">Cfa_2016G</strain>
        <tissue evidence="2">Leaf</tissue>
    </source>
</reference>
<dbReference type="PANTHER" id="PTHR23151">
    <property type="entry name" value="DIHYDROLIPOAMIDE ACETYL/SUCCINYL-TRANSFERASE-RELATED"/>
    <property type="match status" value="1"/>
</dbReference>
<evidence type="ECO:0000313" key="2">
    <source>
        <dbReference type="EMBL" id="KAE8038728.1"/>
    </source>
</evidence>
<dbReference type="EMBL" id="CM017324">
    <property type="protein sequence ID" value="KAE8038728.1"/>
    <property type="molecule type" value="Genomic_DNA"/>
</dbReference>
<dbReference type="GO" id="GO:0005739">
    <property type="term" value="C:mitochondrion"/>
    <property type="evidence" value="ECO:0007669"/>
    <property type="project" value="TreeGrafter"/>
</dbReference>
<dbReference type="GO" id="GO:0016746">
    <property type="term" value="F:acyltransferase activity"/>
    <property type="evidence" value="ECO:0007669"/>
    <property type="project" value="InterPro"/>
</dbReference>